<name>A0A5P9NGC3_9GAMM</name>
<evidence type="ECO:0000256" key="2">
    <source>
        <dbReference type="ARBA" id="ARBA00022692"/>
    </source>
</evidence>
<keyword evidence="8" id="KW-1185">Reference proteome</keyword>
<keyword evidence="3 5" id="KW-1133">Transmembrane helix</keyword>
<keyword evidence="7" id="KW-0436">Ligase</keyword>
<evidence type="ECO:0000313" key="7">
    <source>
        <dbReference type="EMBL" id="QFU74605.1"/>
    </source>
</evidence>
<feature type="transmembrane region" description="Helical" evidence="5">
    <location>
        <begin position="402"/>
        <end position="423"/>
    </location>
</feature>
<comment type="subcellular location">
    <subcellularLocation>
        <location evidence="1">Membrane</location>
        <topology evidence="1">Multi-pass membrane protein</topology>
    </subcellularLocation>
</comment>
<feature type="transmembrane region" description="Helical" evidence="5">
    <location>
        <begin position="375"/>
        <end position="396"/>
    </location>
</feature>
<dbReference type="KEGG" id="halc:EY643_02455"/>
<organism evidence="7 8">
    <name type="scientific">Halioglobus maricola</name>
    <dbReference type="NCBI Taxonomy" id="2601894"/>
    <lineage>
        <taxon>Bacteria</taxon>
        <taxon>Pseudomonadati</taxon>
        <taxon>Pseudomonadota</taxon>
        <taxon>Gammaproteobacteria</taxon>
        <taxon>Cellvibrionales</taxon>
        <taxon>Halieaceae</taxon>
        <taxon>Halioglobus</taxon>
    </lineage>
</organism>
<evidence type="ECO:0000259" key="6">
    <source>
        <dbReference type="Pfam" id="PF04932"/>
    </source>
</evidence>
<keyword evidence="2 5" id="KW-0812">Transmembrane</keyword>
<feature type="transmembrane region" description="Helical" evidence="5">
    <location>
        <begin position="256"/>
        <end position="274"/>
    </location>
</feature>
<accession>A0A5P9NGC3</accession>
<reference evidence="7 8" key="1">
    <citation type="submission" date="2019-02" db="EMBL/GenBank/DDBJ databases">
        <authorList>
            <person name="Li S.-H."/>
        </authorList>
    </citation>
    <scope>NUCLEOTIDE SEQUENCE [LARGE SCALE GENOMIC DNA]</scope>
    <source>
        <strain evidence="7 8">IMCC14385</strain>
    </source>
</reference>
<dbReference type="InterPro" id="IPR007016">
    <property type="entry name" value="O-antigen_ligase-rel_domated"/>
</dbReference>
<feature type="transmembrane region" description="Helical" evidence="5">
    <location>
        <begin position="204"/>
        <end position="221"/>
    </location>
</feature>
<evidence type="ECO:0000256" key="3">
    <source>
        <dbReference type="ARBA" id="ARBA00022989"/>
    </source>
</evidence>
<dbReference type="InterPro" id="IPR051533">
    <property type="entry name" value="WaaL-like"/>
</dbReference>
<feature type="transmembrane region" description="Helical" evidence="5">
    <location>
        <begin position="86"/>
        <end position="106"/>
    </location>
</feature>
<dbReference type="EMBL" id="CP036422">
    <property type="protein sequence ID" value="QFU74605.1"/>
    <property type="molecule type" value="Genomic_DNA"/>
</dbReference>
<protein>
    <submittedName>
        <fullName evidence="7">O-antigen ligase domain-containing protein</fullName>
    </submittedName>
</protein>
<evidence type="ECO:0000256" key="1">
    <source>
        <dbReference type="ARBA" id="ARBA00004141"/>
    </source>
</evidence>
<sequence>MLLTCLIAILCAAWAIASLTHRARLQQDVWNIARWPLLGLCLVQLWVALQLVHLPRGLLAILSPQADAWHILEGAAPISLDVEATMLHFLEGLTVTGAFFLAIALVNTPGRLRLLLGALVLSGTAQAAYGALMVLTGMEYGFLVEKYAGKGAATGTFVNRNHFAGYLVMCLAAGIGLLLSQLNQRSPSSWRERIRGYLELMLSAKMRLRVYLAVMVVALVLSRSRMGNAAFFTSLGVAGCLLLLTQKRFSWRIPAFLGSLLAVDMMILGQWFGLDKVVERLEQTAPDTEARVEYFGPGLDYVGTFAATGSGGGSFYGIFPYFQPENVKGFLDHAHNDYIEFTAELGFPAALLLLAIFLASAWQAWRALACRHSRLYQGAAFAVLMTSCWVLMHSAVDFNLQIPANSVTFAVMLALAWVARALPVNGSQNRELRQSANQIR</sequence>
<feature type="domain" description="O-antigen ligase-related" evidence="6">
    <location>
        <begin position="211"/>
        <end position="354"/>
    </location>
</feature>
<keyword evidence="4 5" id="KW-0472">Membrane</keyword>
<dbReference type="PANTHER" id="PTHR37422:SF13">
    <property type="entry name" value="LIPOPOLYSACCHARIDE BIOSYNTHESIS PROTEIN PA4999-RELATED"/>
    <property type="match status" value="1"/>
</dbReference>
<proteinExistence type="predicted"/>
<dbReference type="AlphaFoldDB" id="A0A5P9NGC3"/>
<feature type="transmembrane region" description="Helical" evidence="5">
    <location>
        <begin position="32"/>
        <end position="52"/>
    </location>
</feature>
<evidence type="ECO:0000256" key="5">
    <source>
        <dbReference type="SAM" id="Phobius"/>
    </source>
</evidence>
<dbReference type="GO" id="GO:0016874">
    <property type="term" value="F:ligase activity"/>
    <property type="evidence" value="ECO:0007669"/>
    <property type="project" value="UniProtKB-KW"/>
</dbReference>
<evidence type="ECO:0000256" key="4">
    <source>
        <dbReference type="ARBA" id="ARBA00023136"/>
    </source>
</evidence>
<feature type="transmembrane region" description="Helical" evidence="5">
    <location>
        <begin position="118"/>
        <end position="143"/>
    </location>
</feature>
<feature type="transmembrane region" description="Helical" evidence="5">
    <location>
        <begin position="163"/>
        <end position="183"/>
    </location>
</feature>
<gene>
    <name evidence="7" type="ORF">EY643_02455</name>
</gene>
<dbReference type="Pfam" id="PF04932">
    <property type="entry name" value="Wzy_C"/>
    <property type="match status" value="1"/>
</dbReference>
<dbReference type="Proteomes" id="UP000326287">
    <property type="component" value="Chromosome"/>
</dbReference>
<dbReference type="GO" id="GO:0016020">
    <property type="term" value="C:membrane"/>
    <property type="evidence" value="ECO:0007669"/>
    <property type="project" value="UniProtKB-SubCell"/>
</dbReference>
<dbReference type="PANTHER" id="PTHR37422">
    <property type="entry name" value="TEICHURONIC ACID BIOSYNTHESIS PROTEIN TUAE"/>
    <property type="match status" value="1"/>
</dbReference>
<evidence type="ECO:0000313" key="8">
    <source>
        <dbReference type="Proteomes" id="UP000326287"/>
    </source>
</evidence>
<feature type="transmembrane region" description="Helical" evidence="5">
    <location>
        <begin position="345"/>
        <end position="363"/>
    </location>
</feature>